<dbReference type="InterPro" id="IPR037185">
    <property type="entry name" value="EmrE-like"/>
</dbReference>
<keyword evidence="5 6" id="KW-0472">Membrane</keyword>
<keyword evidence="3 6" id="KW-0812">Transmembrane</keyword>
<dbReference type="AlphaFoldDB" id="A0AAD1ZKI9"/>
<evidence type="ECO:0000259" key="7">
    <source>
        <dbReference type="Pfam" id="PF00892"/>
    </source>
</evidence>
<evidence type="ECO:0000256" key="1">
    <source>
        <dbReference type="ARBA" id="ARBA00004141"/>
    </source>
</evidence>
<dbReference type="GO" id="GO:0022857">
    <property type="term" value="F:transmembrane transporter activity"/>
    <property type="evidence" value="ECO:0007669"/>
    <property type="project" value="InterPro"/>
</dbReference>
<evidence type="ECO:0000256" key="2">
    <source>
        <dbReference type="ARBA" id="ARBA00007635"/>
    </source>
</evidence>
<keyword evidence="4 6" id="KW-1133">Transmembrane helix</keyword>
<dbReference type="PANTHER" id="PTHR31218">
    <property type="entry name" value="WAT1-RELATED PROTEIN"/>
    <property type="match status" value="1"/>
</dbReference>
<feature type="transmembrane region" description="Helical" evidence="6">
    <location>
        <begin position="174"/>
        <end position="193"/>
    </location>
</feature>
<feature type="transmembrane region" description="Helical" evidence="6">
    <location>
        <begin position="70"/>
        <end position="91"/>
    </location>
</feature>
<evidence type="ECO:0000256" key="5">
    <source>
        <dbReference type="ARBA" id="ARBA00023136"/>
    </source>
</evidence>
<organism evidence="8 9">
    <name type="scientific">Fraxinus pennsylvanica</name>
    <dbReference type="NCBI Taxonomy" id="56036"/>
    <lineage>
        <taxon>Eukaryota</taxon>
        <taxon>Viridiplantae</taxon>
        <taxon>Streptophyta</taxon>
        <taxon>Embryophyta</taxon>
        <taxon>Tracheophyta</taxon>
        <taxon>Spermatophyta</taxon>
        <taxon>Magnoliopsida</taxon>
        <taxon>eudicotyledons</taxon>
        <taxon>Gunneridae</taxon>
        <taxon>Pentapetalae</taxon>
        <taxon>asterids</taxon>
        <taxon>lamiids</taxon>
        <taxon>Lamiales</taxon>
        <taxon>Oleaceae</taxon>
        <taxon>Oleeae</taxon>
        <taxon>Fraxinus</taxon>
    </lineage>
</organism>
<dbReference type="SUPFAM" id="SSF103481">
    <property type="entry name" value="Multidrug resistance efflux transporter EmrE"/>
    <property type="match status" value="1"/>
</dbReference>
<feature type="transmembrane region" description="Helical" evidence="6">
    <location>
        <begin position="143"/>
        <end position="162"/>
    </location>
</feature>
<reference evidence="8" key="1">
    <citation type="submission" date="2023-05" db="EMBL/GenBank/DDBJ databases">
        <authorList>
            <person name="Huff M."/>
        </authorList>
    </citation>
    <scope>NUCLEOTIDE SEQUENCE</scope>
</reference>
<name>A0AAD1ZKI9_9LAMI</name>
<protein>
    <recommendedName>
        <fullName evidence="6">WAT1-related protein</fullName>
    </recommendedName>
</protein>
<dbReference type="InterPro" id="IPR000620">
    <property type="entry name" value="EamA_dom"/>
</dbReference>
<dbReference type="GO" id="GO:0016020">
    <property type="term" value="C:membrane"/>
    <property type="evidence" value="ECO:0007669"/>
    <property type="project" value="UniProtKB-SubCell"/>
</dbReference>
<feature type="transmembrane region" description="Helical" evidence="6">
    <location>
        <begin position="6"/>
        <end position="25"/>
    </location>
</feature>
<comment type="similarity">
    <text evidence="2 6">Belongs to the drug/metabolite transporter (DMT) superfamily. Plant drug/metabolite exporter (P-DME) (TC 2.A.7.4) family.</text>
</comment>
<evidence type="ECO:0000256" key="6">
    <source>
        <dbReference type="RuleBase" id="RU363077"/>
    </source>
</evidence>
<dbReference type="InterPro" id="IPR030184">
    <property type="entry name" value="WAT1-related"/>
</dbReference>
<comment type="subcellular location">
    <subcellularLocation>
        <location evidence="1 6">Membrane</location>
        <topology evidence="1 6">Multi-pass membrane protein</topology>
    </subcellularLocation>
</comment>
<keyword evidence="9" id="KW-1185">Reference proteome</keyword>
<evidence type="ECO:0000313" key="8">
    <source>
        <dbReference type="EMBL" id="CAI9768900.1"/>
    </source>
</evidence>
<evidence type="ECO:0000256" key="4">
    <source>
        <dbReference type="ARBA" id="ARBA00022989"/>
    </source>
</evidence>
<accession>A0AAD1ZKI9</accession>
<evidence type="ECO:0000256" key="3">
    <source>
        <dbReference type="ARBA" id="ARBA00022692"/>
    </source>
</evidence>
<feature type="transmembrane region" description="Helical" evidence="6">
    <location>
        <begin position="213"/>
        <end position="232"/>
    </location>
</feature>
<proteinExistence type="inferred from homology"/>
<dbReference type="EMBL" id="OU503045">
    <property type="protein sequence ID" value="CAI9768900.1"/>
    <property type="molecule type" value="Genomic_DNA"/>
</dbReference>
<dbReference type="Pfam" id="PF00892">
    <property type="entry name" value="EamA"/>
    <property type="match status" value="2"/>
</dbReference>
<evidence type="ECO:0000313" key="9">
    <source>
        <dbReference type="Proteomes" id="UP000834106"/>
    </source>
</evidence>
<feature type="domain" description="EamA" evidence="7">
    <location>
        <begin position="144"/>
        <end position="237"/>
    </location>
</feature>
<sequence>MAGGKFLPFLAMVIVQLGYAGMNIISKLAMDSGMNPYVHVAYRQIFASVCLVPFAYFLERTTRPQMTLSILFQIFLCSIFGVTLNQITYLVGLKNSTPTFACALTNINPAVTFVMAIPCKSSVHWKYAEKTGTKDSINHVNLILGPFLLLISAISWAIWLIIQTRVCQQYGAPYSSSAIMCIMASVQCVIVAIGFDHNLSAWSLSQPIRVVSVIYSGIICSAMAFCLMTWCIRKRGSVLIVMGLYGVLWGKNREIEVIVHNIEDQDEERITANEFEITTRNGEITAPNGMEVTETNGMEITVI</sequence>
<gene>
    <name evidence="8" type="ORF">FPE_LOCUS17390</name>
</gene>
<feature type="domain" description="EamA" evidence="7">
    <location>
        <begin position="10"/>
        <end position="117"/>
    </location>
</feature>
<feature type="transmembrane region" description="Helical" evidence="6">
    <location>
        <begin position="37"/>
        <end position="58"/>
    </location>
</feature>
<dbReference type="Proteomes" id="UP000834106">
    <property type="component" value="Chromosome 10"/>
</dbReference>